<gene>
    <name evidence="2" type="primary">yvaG</name>
    <name evidence="2" type="ORF">SNAT2548_LOCUS16473</name>
</gene>
<dbReference type="InterPro" id="IPR011044">
    <property type="entry name" value="Quino_amine_DH_bsu"/>
</dbReference>
<name>A0A812NLZ4_9DINO</name>
<evidence type="ECO:0000313" key="2">
    <source>
        <dbReference type="EMBL" id="CAE7313915.1"/>
    </source>
</evidence>
<reference evidence="2" key="1">
    <citation type="submission" date="2021-02" db="EMBL/GenBank/DDBJ databases">
        <authorList>
            <person name="Dougan E. K."/>
            <person name="Rhodes N."/>
            <person name="Thang M."/>
            <person name="Chan C."/>
        </authorList>
    </citation>
    <scope>NUCLEOTIDE SEQUENCE</scope>
</reference>
<protein>
    <submittedName>
        <fullName evidence="2">YvaG protein</fullName>
    </submittedName>
</protein>
<dbReference type="OrthoDB" id="10353166at2759"/>
<feature type="compositionally biased region" description="Low complexity" evidence="1">
    <location>
        <begin position="308"/>
        <end position="321"/>
    </location>
</feature>
<sequence length="703" mass="73117">ALKTSQSHEHHHLRVLDTATVAQVKKWSRFKKMKDANKVSCAFDVVEAFWSAMGLGDDINGMVRTCPPPRPPRSEYACQVDSGVLIFWLGNLASKLASAVSNCEDTLSVGGGWGGVNPGNDRGPLCAAGVGQMAGALGELAGASSMAATACANVTDPDGDDFFDDERVSVFGDQTQGASFLGRQLLIGEGEVGNGIQCAVDVGMVTTNIANMGLAINSAVNSGNCQHQALPKRRALCTVDVGRAVSFFAQIVTFIQFSIVNCENLMNASALCGAGISGIGAAAASMAPGVASIVAGCKPPPPLRGTQTSTTQTATSTTMSVTSTLTSATSTTFTSSSTRSWTSTSVSTSSSSSASSTVSSISSTSTSLSSTATTSSSITTSSTTISSTSTSTETSTSSSLTSSSSLTTTATTTSATNTTTTFTQQPFDCLSGSLKPLQMLNRPDPVTGQYSGCPDGSDIKVLDINTGTYTPLCRFENQCFNACGMSPTTNFIYCIEKEGNNLMRLDCSGGTACYVGKIGSSYSANFNPITGDFVMTNQREIVTVPNVDGLVCSSTPLTTNIPGRTVVDLGRTDLNLADMMVTNISGLPGSGEWMVSCSDKNTVYLQNLQDKTLNYNLQMVGFPPGVGILGPSGAQWQWRDDLYCAYNNQNPPTQPGGVWDLNLASIDIVNGTIEVANVSASERTSSNDGMNCLGGDSPFPPMF</sequence>
<comment type="caution">
    <text evidence="2">The sequence shown here is derived from an EMBL/GenBank/DDBJ whole genome shotgun (WGS) entry which is preliminary data.</text>
</comment>
<accession>A0A812NLZ4</accession>
<feature type="non-terminal residue" evidence="2">
    <location>
        <position position="1"/>
    </location>
</feature>
<evidence type="ECO:0000256" key="1">
    <source>
        <dbReference type="SAM" id="MobiDB-lite"/>
    </source>
</evidence>
<feature type="region of interest" description="Disordered" evidence="1">
    <location>
        <begin position="333"/>
        <end position="405"/>
    </location>
</feature>
<keyword evidence="3" id="KW-1185">Reference proteome</keyword>
<organism evidence="2 3">
    <name type="scientific">Symbiodinium natans</name>
    <dbReference type="NCBI Taxonomy" id="878477"/>
    <lineage>
        <taxon>Eukaryota</taxon>
        <taxon>Sar</taxon>
        <taxon>Alveolata</taxon>
        <taxon>Dinophyceae</taxon>
        <taxon>Suessiales</taxon>
        <taxon>Symbiodiniaceae</taxon>
        <taxon>Symbiodinium</taxon>
    </lineage>
</organism>
<dbReference type="AlphaFoldDB" id="A0A812NLZ4"/>
<dbReference type="Proteomes" id="UP000604046">
    <property type="component" value="Unassembled WGS sequence"/>
</dbReference>
<evidence type="ECO:0000313" key="3">
    <source>
        <dbReference type="Proteomes" id="UP000604046"/>
    </source>
</evidence>
<proteinExistence type="predicted"/>
<dbReference type="SUPFAM" id="SSF50969">
    <property type="entry name" value="YVTN repeat-like/Quinoprotein amine dehydrogenase"/>
    <property type="match status" value="1"/>
</dbReference>
<feature type="region of interest" description="Disordered" evidence="1">
    <location>
        <begin position="301"/>
        <end position="321"/>
    </location>
</feature>
<dbReference type="EMBL" id="CAJNDS010002082">
    <property type="protein sequence ID" value="CAE7313915.1"/>
    <property type="molecule type" value="Genomic_DNA"/>
</dbReference>